<evidence type="ECO:0000313" key="3">
    <source>
        <dbReference type="EMBL" id="EFL21959.1"/>
    </source>
</evidence>
<reference evidence="3 4" key="1">
    <citation type="submission" date="2009-02" db="EMBL/GenBank/DDBJ databases">
        <title>Annotation of Streptomyces hygroscopicus strain ATCC 53653.</title>
        <authorList>
            <consortium name="The Broad Institute Genome Sequencing Platform"/>
            <consortium name="Broad Institute Microbial Sequencing Center"/>
            <person name="Fischbach M."/>
            <person name="Godfrey P."/>
            <person name="Ward D."/>
            <person name="Young S."/>
            <person name="Zeng Q."/>
            <person name="Koehrsen M."/>
            <person name="Alvarado L."/>
            <person name="Berlin A.M."/>
            <person name="Bochicchio J."/>
            <person name="Borenstein D."/>
            <person name="Chapman S.B."/>
            <person name="Chen Z."/>
            <person name="Engels R."/>
            <person name="Freedman E."/>
            <person name="Gellesch M."/>
            <person name="Goldberg J."/>
            <person name="Griggs A."/>
            <person name="Gujja S."/>
            <person name="Heilman E.R."/>
            <person name="Heiman D.I."/>
            <person name="Hepburn T.A."/>
            <person name="Howarth C."/>
            <person name="Jen D."/>
            <person name="Larson L."/>
            <person name="Lewis B."/>
            <person name="Mehta T."/>
            <person name="Park D."/>
            <person name="Pearson M."/>
            <person name="Richards J."/>
            <person name="Roberts A."/>
            <person name="Saif S."/>
            <person name="Shea T.D."/>
            <person name="Shenoy N."/>
            <person name="Sisk P."/>
            <person name="Stolte C."/>
            <person name="Sykes S.N."/>
            <person name="Thomson T."/>
            <person name="Walk T."/>
            <person name="White J."/>
            <person name="Yandava C."/>
            <person name="Straight P."/>
            <person name="Clardy J."/>
            <person name="Hung D."/>
            <person name="Kolter R."/>
            <person name="Mekalanos J."/>
            <person name="Walker S."/>
            <person name="Walsh C.T."/>
            <person name="Wieland-Brown L.C."/>
            <person name="Haas B."/>
            <person name="Nusbaum C."/>
            <person name="Birren B."/>
        </authorList>
    </citation>
    <scope>NUCLEOTIDE SEQUENCE [LARGE SCALE GENOMIC DNA]</scope>
    <source>
        <strain evidence="3 4">ATCC 53653</strain>
    </source>
</reference>
<protein>
    <submittedName>
        <fullName evidence="3">Mucin</fullName>
    </submittedName>
</protein>
<sequence>MHPLPRSLDPVSGESLVSYLLRLGHRLGLSPLHLIRAAGWTEHAYPNHFPGSLLLDLPRPQAEAFARLTKQTAGEVSALTLAQWRDRYPPITRSMPSRRLMRPDAWLFVGSPRYCPSCLAGDGTPAQQLHGGPWHKLWHLPVVFTCVEHQTYLEADCPHCGQPHDTPGHLIQRANDHTLHPAQCRWTIDTQTQKRKSRACGGRLDQPLAPLADDRPQPEADILRFQQTLLARLAPQNPATDASEYFTDLRLAAALVSTTWPQGWHLFDTDAADLIDSYSRKLHRDTGRARYQRLRDAPPRDAIACGALLVAADRLLSRDDLPELLSDFVLAAFKDRPSRTPWALVFDRHEDACSERLRQAAEPVTRSFRRVNGSRGIRAPLRTVYRPEYIPAFLEPDWYQRHLADCAGSASKIVRRTAAVRLVQWAMGGSQDDAATFLGITSAQAHFAARSDTRRWLRAGCEPVEFDRALRALAAELQTPRQPPTDYRRRRQALLDWTLSLDIWNTLISDLPRSPYSTRSDSGDRKRQAASVYVWTLVTRGEHHFAPRPLEATQLPEVRRQWALQRNTTWFQLARPDPIGHYADLRQALAKYAQQLARDIDSGAGPAGEGASQGHSETHAQ</sequence>
<evidence type="ECO:0000256" key="1">
    <source>
        <dbReference type="SAM" id="MobiDB-lite"/>
    </source>
</evidence>
<dbReference type="OrthoDB" id="3874088at2"/>
<feature type="domain" description="TniQ" evidence="2">
    <location>
        <begin position="5"/>
        <end position="153"/>
    </location>
</feature>
<name>D9WQY2_9ACTN</name>
<dbReference type="RefSeq" id="WP_009713780.1">
    <property type="nucleotide sequence ID" value="NZ_GG657754.1"/>
</dbReference>
<organism evidence="3 4">
    <name type="scientific">Streptomyces himastatinicus ATCC 53653</name>
    <dbReference type="NCBI Taxonomy" id="457427"/>
    <lineage>
        <taxon>Bacteria</taxon>
        <taxon>Bacillati</taxon>
        <taxon>Actinomycetota</taxon>
        <taxon>Actinomycetes</taxon>
        <taxon>Kitasatosporales</taxon>
        <taxon>Streptomycetaceae</taxon>
        <taxon>Streptomyces</taxon>
        <taxon>Streptomyces violaceusniger group</taxon>
    </lineage>
</organism>
<dbReference type="HOGENOM" id="CLU_417327_0_0_11"/>
<dbReference type="Pfam" id="PF06527">
    <property type="entry name" value="TniQ"/>
    <property type="match status" value="1"/>
</dbReference>
<proteinExistence type="predicted"/>
<keyword evidence="4" id="KW-1185">Reference proteome</keyword>
<dbReference type="AlphaFoldDB" id="D9WQY2"/>
<gene>
    <name evidence="3" type="ORF">SSOG_01671</name>
</gene>
<evidence type="ECO:0000313" key="4">
    <source>
        <dbReference type="Proteomes" id="UP000003963"/>
    </source>
</evidence>
<evidence type="ECO:0000259" key="2">
    <source>
        <dbReference type="Pfam" id="PF06527"/>
    </source>
</evidence>
<dbReference type="EMBL" id="GG657754">
    <property type="protein sequence ID" value="EFL21959.1"/>
    <property type="molecule type" value="Genomic_DNA"/>
</dbReference>
<dbReference type="Proteomes" id="UP000003963">
    <property type="component" value="Unassembled WGS sequence"/>
</dbReference>
<accession>D9WQY2</accession>
<dbReference type="InterPro" id="IPR009492">
    <property type="entry name" value="TniQ"/>
</dbReference>
<feature type="region of interest" description="Disordered" evidence="1">
    <location>
        <begin position="600"/>
        <end position="621"/>
    </location>
</feature>
<dbReference type="STRING" id="457427.SSOG_01671"/>